<evidence type="ECO:0000256" key="12">
    <source>
        <dbReference type="ARBA" id="ARBA00023014"/>
    </source>
</evidence>
<feature type="binding site" evidence="16 17">
    <location>
        <position position="88"/>
    </location>
    <ligand>
        <name>[4Fe-4S] cluster</name>
        <dbReference type="ChEBI" id="CHEBI:49883"/>
        <note>4Fe-4S-S-AdoMet</note>
    </ligand>
</feature>
<comment type="pathway">
    <text evidence="1 16">Cofactor biosynthesis; biotin biosynthesis; biotin from 7,8-diaminononanoate: step 2/2.</text>
</comment>
<keyword evidence="10 16" id="KW-0093">Biotin biosynthesis</keyword>
<comment type="cofactor">
    <cofactor evidence="16 17">
        <name>[4Fe-4S] cluster</name>
        <dbReference type="ChEBI" id="CHEBI:49883"/>
    </cofactor>
    <text evidence="16 17">Binds 1 [4Fe-4S] cluster. The cluster is coordinated with 3 cysteines and an exchangeable S-adenosyl-L-methionine.</text>
</comment>
<keyword evidence="11 16" id="KW-0408">Iron</keyword>
<evidence type="ECO:0000256" key="11">
    <source>
        <dbReference type="ARBA" id="ARBA00023004"/>
    </source>
</evidence>
<dbReference type="SUPFAM" id="SSF102114">
    <property type="entry name" value="Radical SAM enzymes"/>
    <property type="match status" value="1"/>
</dbReference>
<dbReference type="SFLD" id="SFLDG01060">
    <property type="entry name" value="BATS_domain_containing"/>
    <property type="match status" value="1"/>
</dbReference>
<dbReference type="InterPro" id="IPR024177">
    <property type="entry name" value="Biotin_synthase"/>
</dbReference>
<dbReference type="SFLD" id="SFLDS00029">
    <property type="entry name" value="Radical_SAM"/>
    <property type="match status" value="1"/>
</dbReference>
<feature type="binding site" evidence="16 17">
    <location>
        <position position="157"/>
    </location>
    <ligand>
        <name>[2Fe-2S] cluster</name>
        <dbReference type="ChEBI" id="CHEBI:190135"/>
    </ligand>
</feature>
<dbReference type="NCBIfam" id="TIGR00433">
    <property type="entry name" value="bioB"/>
    <property type="match status" value="1"/>
</dbReference>
<dbReference type="CDD" id="cd01335">
    <property type="entry name" value="Radical_SAM"/>
    <property type="match status" value="1"/>
</dbReference>
<evidence type="ECO:0000256" key="9">
    <source>
        <dbReference type="ARBA" id="ARBA00022723"/>
    </source>
</evidence>
<keyword evidence="8 16" id="KW-0001">2Fe-2S</keyword>
<keyword evidence="5 16" id="KW-0004">4Fe-4S</keyword>
<evidence type="ECO:0000256" key="16">
    <source>
        <dbReference type="HAMAP-Rule" id="MF_01694"/>
    </source>
</evidence>
<dbReference type="InterPro" id="IPR007197">
    <property type="entry name" value="rSAM"/>
</dbReference>
<dbReference type="InterPro" id="IPR058240">
    <property type="entry name" value="rSAM_sf"/>
</dbReference>
<dbReference type="PANTHER" id="PTHR22976:SF2">
    <property type="entry name" value="BIOTIN SYNTHASE, MITOCHONDRIAL"/>
    <property type="match status" value="1"/>
</dbReference>
<dbReference type="KEGG" id="ccot:CCAX7_16430"/>
<evidence type="ECO:0000256" key="4">
    <source>
        <dbReference type="ARBA" id="ARBA00012236"/>
    </source>
</evidence>
<evidence type="ECO:0000256" key="15">
    <source>
        <dbReference type="ARBA" id="ARBA00070199"/>
    </source>
</evidence>
<dbReference type="HAMAP" id="MF_01694">
    <property type="entry name" value="BioB"/>
    <property type="match status" value="1"/>
</dbReference>
<dbReference type="Pfam" id="PF06968">
    <property type="entry name" value="BATS"/>
    <property type="match status" value="1"/>
</dbReference>
<proteinExistence type="inferred from homology"/>
<dbReference type="AlphaFoldDB" id="A0A402CYY0"/>
<evidence type="ECO:0000256" key="7">
    <source>
        <dbReference type="ARBA" id="ARBA00022691"/>
    </source>
</evidence>
<evidence type="ECO:0000256" key="3">
    <source>
        <dbReference type="ARBA" id="ARBA00011738"/>
    </source>
</evidence>
<keyword evidence="9 16" id="KW-0479">Metal-binding</keyword>
<dbReference type="InterPro" id="IPR010722">
    <property type="entry name" value="BATS_dom"/>
</dbReference>
<dbReference type="SFLD" id="SFLDG01278">
    <property type="entry name" value="biotin_synthase_like"/>
    <property type="match status" value="1"/>
</dbReference>
<dbReference type="PANTHER" id="PTHR22976">
    <property type="entry name" value="BIOTIN SYNTHASE"/>
    <property type="match status" value="1"/>
</dbReference>
<evidence type="ECO:0000256" key="8">
    <source>
        <dbReference type="ARBA" id="ARBA00022714"/>
    </source>
</evidence>
<feature type="binding site" evidence="16 17">
    <location>
        <position position="125"/>
    </location>
    <ligand>
        <name>[2Fe-2S] cluster</name>
        <dbReference type="ChEBI" id="CHEBI:190135"/>
    </ligand>
</feature>
<comment type="catalytic activity">
    <reaction evidence="13 16">
        <text>(4R,5S)-dethiobiotin + (sulfur carrier)-SH + 2 reduced [2Fe-2S]-[ferredoxin] + 2 S-adenosyl-L-methionine = (sulfur carrier)-H + biotin + 2 5'-deoxyadenosine + 2 L-methionine + 2 oxidized [2Fe-2S]-[ferredoxin]</text>
        <dbReference type="Rhea" id="RHEA:22060"/>
        <dbReference type="Rhea" id="RHEA-COMP:10000"/>
        <dbReference type="Rhea" id="RHEA-COMP:10001"/>
        <dbReference type="Rhea" id="RHEA-COMP:14737"/>
        <dbReference type="Rhea" id="RHEA-COMP:14739"/>
        <dbReference type="ChEBI" id="CHEBI:17319"/>
        <dbReference type="ChEBI" id="CHEBI:29917"/>
        <dbReference type="ChEBI" id="CHEBI:33737"/>
        <dbReference type="ChEBI" id="CHEBI:33738"/>
        <dbReference type="ChEBI" id="CHEBI:57586"/>
        <dbReference type="ChEBI" id="CHEBI:57844"/>
        <dbReference type="ChEBI" id="CHEBI:59789"/>
        <dbReference type="ChEBI" id="CHEBI:64428"/>
        <dbReference type="ChEBI" id="CHEBI:149473"/>
        <dbReference type="EC" id="2.8.1.6"/>
    </reaction>
</comment>
<organism evidence="18 19">
    <name type="scientific">Capsulimonas corticalis</name>
    <dbReference type="NCBI Taxonomy" id="2219043"/>
    <lineage>
        <taxon>Bacteria</taxon>
        <taxon>Bacillati</taxon>
        <taxon>Armatimonadota</taxon>
        <taxon>Armatimonadia</taxon>
        <taxon>Capsulimonadales</taxon>
        <taxon>Capsulimonadaceae</taxon>
        <taxon>Capsulimonas</taxon>
    </lineage>
</organism>
<sequence>MQIIERLKPLSPTTPTNIDWSAVAARVLAGEPIDRATALAALQAPDAELLPLLAAAYEVRRAAFGNTVQLYYLMNVKSGLCPEDCHYCSQSKISHAEIEKYPMVSREEILAGAQRAVDSKACTFCIVASGRGPTERDLEHVADAVREIKETMNIRVCACLGILKDGQAEQLRDAGADRYNHNLNTSEDFHGSICTTHTHADRVRTVEEIKDAGISPCSGGIIGMGESDEDVVSMAFALRDLEIESIPLNFYIPIPGVPFANKWNLNPRYCLKALAMFRFVNPTREIRIAGGRELHLGTLQPMGLYAANSIFVSDYLTTKGQSAEDDYKMIEDLGFTIVAPPSRT</sequence>
<evidence type="ECO:0000256" key="2">
    <source>
        <dbReference type="ARBA" id="ARBA00010765"/>
    </source>
</evidence>
<comment type="cofactor">
    <cofactor evidence="17">
        <name>[2Fe-2S] cluster</name>
        <dbReference type="ChEBI" id="CHEBI:190135"/>
    </cofactor>
    <text evidence="17">Binds 1 [2Fe-2S] cluster. The cluster is coordinated with 3 cysteines and 1 arginine.</text>
</comment>
<feature type="binding site" evidence="16 17">
    <location>
        <position position="81"/>
    </location>
    <ligand>
        <name>[4Fe-4S] cluster</name>
        <dbReference type="ChEBI" id="CHEBI:49883"/>
        <note>4Fe-4S-S-AdoMet</note>
    </ligand>
</feature>
<feature type="binding site" evidence="16 17">
    <location>
        <position position="85"/>
    </location>
    <ligand>
        <name>[4Fe-4S] cluster</name>
        <dbReference type="ChEBI" id="CHEBI:49883"/>
        <note>4Fe-4S-S-AdoMet</note>
    </ligand>
</feature>
<evidence type="ECO:0000256" key="17">
    <source>
        <dbReference type="PIRSR" id="PIRSR001619-1"/>
    </source>
</evidence>
<dbReference type="InterPro" id="IPR006638">
    <property type="entry name" value="Elp3/MiaA/NifB-like_rSAM"/>
</dbReference>
<keyword evidence="12 16" id="KW-0411">Iron-sulfur</keyword>
<dbReference type="EC" id="2.8.1.6" evidence="4 16"/>
<dbReference type="PIRSF" id="PIRSF001619">
    <property type="entry name" value="Biotin_synth"/>
    <property type="match status" value="1"/>
</dbReference>
<dbReference type="EMBL" id="AP025739">
    <property type="protein sequence ID" value="BDI29592.1"/>
    <property type="molecule type" value="Genomic_DNA"/>
</dbReference>
<dbReference type="GO" id="GO:0009102">
    <property type="term" value="P:biotin biosynthetic process"/>
    <property type="evidence" value="ECO:0007669"/>
    <property type="project" value="UniProtKB-UniRule"/>
</dbReference>
<dbReference type="SMART" id="SM00876">
    <property type="entry name" value="BATS"/>
    <property type="match status" value="1"/>
</dbReference>
<dbReference type="InterPro" id="IPR002684">
    <property type="entry name" value="Biotin_synth/BioAB"/>
</dbReference>
<evidence type="ECO:0000256" key="6">
    <source>
        <dbReference type="ARBA" id="ARBA00022679"/>
    </source>
</evidence>
<evidence type="ECO:0000256" key="1">
    <source>
        <dbReference type="ARBA" id="ARBA00004942"/>
    </source>
</evidence>
<evidence type="ECO:0000256" key="14">
    <source>
        <dbReference type="ARBA" id="ARBA00057568"/>
    </source>
</evidence>
<feature type="binding site" evidence="16 17">
    <location>
        <position position="217"/>
    </location>
    <ligand>
        <name>[2Fe-2S] cluster</name>
        <dbReference type="ChEBI" id="CHEBI:190135"/>
    </ligand>
</feature>
<comment type="subunit">
    <text evidence="3 16">Homodimer.</text>
</comment>
<dbReference type="InterPro" id="IPR013785">
    <property type="entry name" value="Aldolase_TIM"/>
</dbReference>
<dbReference type="Proteomes" id="UP000287394">
    <property type="component" value="Chromosome"/>
</dbReference>
<dbReference type="SMART" id="SM00729">
    <property type="entry name" value="Elp3"/>
    <property type="match status" value="1"/>
</dbReference>
<dbReference type="OrthoDB" id="9786826at2"/>
<keyword evidence="19" id="KW-1185">Reference proteome</keyword>
<evidence type="ECO:0000256" key="13">
    <source>
        <dbReference type="ARBA" id="ARBA00051157"/>
    </source>
</evidence>
<comment type="function">
    <text evidence="14 16">Catalyzes the conversion of dethiobiotin (DTB) to biotin by the insertion of a sulfur atom into dethiobiotin via a radical-based mechanism.</text>
</comment>
<evidence type="ECO:0000256" key="5">
    <source>
        <dbReference type="ARBA" id="ARBA00022485"/>
    </source>
</evidence>
<dbReference type="FunCoup" id="A0A402CYY0">
    <property type="interactions" value="372"/>
</dbReference>
<evidence type="ECO:0000313" key="18">
    <source>
        <dbReference type="EMBL" id="BDI29592.1"/>
    </source>
</evidence>
<dbReference type="GO" id="GO:0004076">
    <property type="term" value="F:biotin synthase activity"/>
    <property type="evidence" value="ECO:0007669"/>
    <property type="project" value="UniProtKB-UniRule"/>
</dbReference>
<dbReference type="Pfam" id="PF04055">
    <property type="entry name" value="Radical_SAM"/>
    <property type="match status" value="1"/>
</dbReference>
<dbReference type="PROSITE" id="PS51918">
    <property type="entry name" value="RADICAL_SAM"/>
    <property type="match status" value="1"/>
</dbReference>
<evidence type="ECO:0000313" key="19">
    <source>
        <dbReference type="Proteomes" id="UP000287394"/>
    </source>
</evidence>
<dbReference type="FunFam" id="3.20.20.70:FF:000026">
    <property type="entry name" value="Biotin synthase"/>
    <property type="match status" value="1"/>
</dbReference>
<dbReference type="GO" id="GO:0051539">
    <property type="term" value="F:4 iron, 4 sulfur cluster binding"/>
    <property type="evidence" value="ECO:0007669"/>
    <property type="project" value="UniProtKB-KW"/>
</dbReference>
<dbReference type="GO" id="GO:0051537">
    <property type="term" value="F:2 iron, 2 sulfur cluster binding"/>
    <property type="evidence" value="ECO:0007669"/>
    <property type="project" value="UniProtKB-KW"/>
</dbReference>
<gene>
    <name evidence="16 18" type="primary">bioB</name>
    <name evidence="18" type="ORF">CCAX7_16430</name>
</gene>
<accession>A0A402CYY0</accession>
<name>A0A402CYY0_9BACT</name>
<dbReference type="Gene3D" id="3.20.20.70">
    <property type="entry name" value="Aldolase class I"/>
    <property type="match status" value="1"/>
</dbReference>
<protein>
    <recommendedName>
        <fullName evidence="15 16">Biotin synthase</fullName>
        <ecNumber evidence="4 16">2.8.1.6</ecNumber>
    </recommendedName>
</protein>
<comment type="similarity">
    <text evidence="2 16">Belongs to the radical SAM superfamily. Biotin synthase family.</text>
</comment>
<keyword evidence="7 16" id="KW-0949">S-adenosyl-L-methionine</keyword>
<dbReference type="RefSeq" id="WP_119322537.1">
    <property type="nucleotide sequence ID" value="NZ_AP025739.1"/>
</dbReference>
<keyword evidence="6 16" id="KW-0808">Transferase</keyword>
<reference evidence="18 19" key="1">
    <citation type="journal article" date="2019" name="Int. J. Syst. Evol. Microbiol.">
        <title>Capsulimonas corticalis gen. nov., sp. nov., an aerobic capsulated bacterium, of a novel bacterial order, Capsulimonadales ord. nov., of the class Armatimonadia of the phylum Armatimonadetes.</title>
        <authorList>
            <person name="Li J."/>
            <person name="Kudo C."/>
            <person name="Tonouchi A."/>
        </authorList>
    </citation>
    <scope>NUCLEOTIDE SEQUENCE [LARGE SCALE GENOMIC DNA]</scope>
    <source>
        <strain evidence="18 19">AX-7</strain>
    </source>
</reference>
<feature type="binding site" evidence="16 17">
    <location>
        <position position="287"/>
    </location>
    <ligand>
        <name>[2Fe-2S] cluster</name>
        <dbReference type="ChEBI" id="CHEBI:190135"/>
    </ligand>
</feature>
<evidence type="ECO:0000256" key="10">
    <source>
        <dbReference type="ARBA" id="ARBA00022756"/>
    </source>
</evidence>
<dbReference type="GO" id="GO:0005506">
    <property type="term" value="F:iron ion binding"/>
    <property type="evidence" value="ECO:0007669"/>
    <property type="project" value="UniProtKB-UniRule"/>
</dbReference>
<comment type="cofactor">
    <cofactor evidence="16">
        <name>[2Fe-2S] cluster</name>
        <dbReference type="ChEBI" id="CHEBI:190135"/>
    </cofactor>
    <text evidence="16">Binds 1 [2Fe-2S] cluster. The cluster is coordinated with 3 cysteines and 1 arginine.</text>
</comment>